<sequence length="382" mass="43341">MKIYSRSLGDEAIRIVVSSLEKNKRKVYSLTIFMGRMEDKPSKKKFTGLHAKDEHYVDNFKTLLRALTKEEYQALKVQMLEKENIDLDTIPIFCTEYSIHPKTQNGKLSPTISYLSSQSEMSVENRKEIVEDLRNEPLTMLSNVHFHFSSPIINNELKRPNILKNFDYKSGKEEDREMLSQDSITKTIEELYSLYSEEFPLGDKTIKLVKEGKWRNKLEDTEKVEFDEQLLENQKMDPKLLENTRKLSKVCSAIQSWIVGRDIMGDVIDGDWNGVIRDGAFLGGVMASEKLGTLIVEKGISYLKIEKPLVDSLLHALNPCVSKIGFDAFMGYNMYEAIRRNDTVDAALNGIVLGADGTECIAEALMAFDIIAATPIVGEIAM</sequence>
<protein>
    <submittedName>
        <fullName evidence="2">Uncharacterized protein</fullName>
    </submittedName>
</protein>
<evidence type="ECO:0000313" key="1">
    <source>
        <dbReference type="Proteomes" id="UP000887565"/>
    </source>
</evidence>
<organism evidence="1 2">
    <name type="scientific">Romanomermis culicivorax</name>
    <name type="common">Nematode worm</name>
    <dbReference type="NCBI Taxonomy" id="13658"/>
    <lineage>
        <taxon>Eukaryota</taxon>
        <taxon>Metazoa</taxon>
        <taxon>Ecdysozoa</taxon>
        <taxon>Nematoda</taxon>
        <taxon>Enoplea</taxon>
        <taxon>Dorylaimia</taxon>
        <taxon>Mermithida</taxon>
        <taxon>Mermithoidea</taxon>
        <taxon>Mermithidae</taxon>
        <taxon>Romanomermis</taxon>
    </lineage>
</organism>
<reference evidence="2" key="1">
    <citation type="submission" date="2022-11" db="UniProtKB">
        <authorList>
            <consortium name="WormBaseParasite"/>
        </authorList>
    </citation>
    <scope>IDENTIFICATION</scope>
</reference>
<proteinExistence type="predicted"/>
<dbReference type="WBParaSite" id="nRc.2.0.1.t26463-RA">
    <property type="protein sequence ID" value="nRc.2.0.1.t26463-RA"/>
    <property type="gene ID" value="nRc.2.0.1.g26463"/>
</dbReference>
<evidence type="ECO:0000313" key="2">
    <source>
        <dbReference type="WBParaSite" id="nRc.2.0.1.t26463-RA"/>
    </source>
</evidence>
<dbReference type="AlphaFoldDB" id="A0A915JK31"/>
<accession>A0A915JK31</accession>
<keyword evidence="1" id="KW-1185">Reference proteome</keyword>
<name>A0A915JK31_ROMCU</name>
<dbReference type="Proteomes" id="UP000887565">
    <property type="component" value="Unplaced"/>
</dbReference>